<comment type="similarity">
    <text evidence="2 7">Belongs to the EMC3 family.</text>
</comment>
<keyword evidence="4 8" id="KW-0812">Transmembrane</keyword>
<organism evidence="9 10">
    <name type="scientific">Schizosaccharomyces osmophilus</name>
    <dbReference type="NCBI Taxonomy" id="2545709"/>
    <lineage>
        <taxon>Eukaryota</taxon>
        <taxon>Fungi</taxon>
        <taxon>Dikarya</taxon>
        <taxon>Ascomycota</taxon>
        <taxon>Taphrinomycotina</taxon>
        <taxon>Schizosaccharomycetes</taxon>
        <taxon>Schizosaccharomycetales</taxon>
        <taxon>Schizosaccharomycetaceae</taxon>
        <taxon>Schizosaccharomyces</taxon>
    </lineage>
</organism>
<feature type="transmembrane region" description="Helical" evidence="8">
    <location>
        <begin position="121"/>
        <end position="143"/>
    </location>
</feature>
<evidence type="ECO:0000256" key="2">
    <source>
        <dbReference type="ARBA" id="ARBA00005376"/>
    </source>
</evidence>
<protein>
    <recommendedName>
        <fullName evidence="3 7">ER membrane protein complex subunit 3</fullName>
    </recommendedName>
</protein>
<evidence type="ECO:0000313" key="9">
    <source>
        <dbReference type="EMBL" id="WBW71867.1"/>
    </source>
</evidence>
<name>A0AAF0AUR0_9SCHI</name>
<evidence type="ECO:0000256" key="7">
    <source>
        <dbReference type="PIRNR" id="PIRNR010045"/>
    </source>
</evidence>
<feature type="transmembrane region" description="Helical" evidence="8">
    <location>
        <begin position="174"/>
        <end position="193"/>
    </location>
</feature>
<comment type="function">
    <text evidence="7">The EMC seems to be required for efficient folding of proteins in the endoplasmic reticulum (ER).</text>
</comment>
<proteinExistence type="inferred from homology"/>
<dbReference type="EMBL" id="CP115611">
    <property type="protein sequence ID" value="WBW71867.1"/>
    <property type="molecule type" value="Genomic_DNA"/>
</dbReference>
<keyword evidence="6 8" id="KW-0472">Membrane</keyword>
<dbReference type="SMART" id="SM01415">
    <property type="entry name" value="DUF106"/>
    <property type="match status" value="1"/>
</dbReference>
<dbReference type="KEGG" id="som:SOMG_02470"/>
<evidence type="ECO:0000256" key="5">
    <source>
        <dbReference type="ARBA" id="ARBA00022989"/>
    </source>
</evidence>
<evidence type="ECO:0000256" key="3">
    <source>
        <dbReference type="ARBA" id="ARBA00020822"/>
    </source>
</evidence>
<sequence>MQQLLLDPALRNWVLLPIMFVMILIGVLRHNATILLQSSPKRLTKEEIREQRLLQRAFSFRNNACFLLPDSIEKRKDFLVDALRSGKYLKPADPNAPKNLNPMMDDKTLENLMESMKGNMLMVVPQTIIMTWINEFFSGFIILKLPFPLTYQFKSIFQSGVATQDLSIQWVSSISWYFLNLFGLKSVYALLLGENNMASNAENEMGMAGFSLTAATSQTIQPGQDIAKLMRLESENVQIVGKNSLLEDVESRILKQFF</sequence>
<evidence type="ECO:0000256" key="4">
    <source>
        <dbReference type="ARBA" id="ARBA00022692"/>
    </source>
</evidence>
<gene>
    <name evidence="9" type="primary">emc3</name>
    <name evidence="9" type="ORF">SOMG_02470</name>
</gene>
<keyword evidence="5 8" id="KW-1133">Transmembrane helix</keyword>
<evidence type="ECO:0000256" key="8">
    <source>
        <dbReference type="SAM" id="Phobius"/>
    </source>
</evidence>
<dbReference type="GO" id="GO:0072546">
    <property type="term" value="C:EMC complex"/>
    <property type="evidence" value="ECO:0007669"/>
    <property type="project" value="TreeGrafter"/>
</dbReference>
<reference evidence="9 10" key="1">
    <citation type="journal article" date="2023" name="G3 (Bethesda)">
        <title>A high-quality reference genome for the fission yeast Schizosaccharomyces osmophilus.</title>
        <authorList>
            <person name="Jia G.S."/>
            <person name="Zhang W.C."/>
            <person name="Liang Y."/>
            <person name="Liu X.H."/>
            <person name="Rhind N."/>
            <person name="Pidoux A."/>
            <person name="Brysch-Herzberg M."/>
            <person name="Du L.L."/>
        </authorList>
    </citation>
    <scope>NUCLEOTIDE SEQUENCE [LARGE SCALE GENOMIC DNA]</scope>
    <source>
        <strain evidence="9 10">CBS 15793</strain>
    </source>
</reference>
<evidence type="ECO:0000256" key="1">
    <source>
        <dbReference type="ARBA" id="ARBA00004141"/>
    </source>
</evidence>
<accession>A0AAF0AUR0</accession>
<dbReference type="PIRSF" id="PIRSF010045">
    <property type="entry name" value="DUF850_TM_euk"/>
    <property type="match status" value="1"/>
</dbReference>
<evidence type="ECO:0000313" key="10">
    <source>
        <dbReference type="Proteomes" id="UP001212411"/>
    </source>
</evidence>
<dbReference type="InterPro" id="IPR008568">
    <property type="entry name" value="EMC3"/>
</dbReference>
<comment type="subcellular location">
    <subcellularLocation>
        <location evidence="1">Membrane</location>
        <topology evidence="1">Multi-pass membrane protein</topology>
    </subcellularLocation>
</comment>
<dbReference type="PANTHER" id="PTHR13116:SF5">
    <property type="entry name" value="ER MEMBRANE PROTEIN COMPLEX SUBUNIT 3"/>
    <property type="match status" value="1"/>
</dbReference>
<dbReference type="Proteomes" id="UP001212411">
    <property type="component" value="Chromosome 1"/>
</dbReference>
<keyword evidence="10" id="KW-1185">Reference proteome</keyword>
<dbReference type="AlphaFoldDB" id="A0AAF0AUR0"/>
<dbReference type="GeneID" id="80875951"/>
<evidence type="ECO:0000256" key="6">
    <source>
        <dbReference type="ARBA" id="ARBA00023136"/>
    </source>
</evidence>
<dbReference type="GO" id="GO:0034975">
    <property type="term" value="P:protein folding in endoplasmic reticulum"/>
    <property type="evidence" value="ECO:0007669"/>
    <property type="project" value="TreeGrafter"/>
</dbReference>
<dbReference type="RefSeq" id="XP_056036110.1">
    <property type="nucleotide sequence ID" value="XM_056181262.1"/>
</dbReference>
<dbReference type="InterPro" id="IPR002809">
    <property type="entry name" value="EMC3/TMCO1"/>
</dbReference>
<feature type="transmembrane region" description="Helical" evidence="8">
    <location>
        <begin position="12"/>
        <end position="32"/>
    </location>
</feature>
<dbReference type="Pfam" id="PF01956">
    <property type="entry name" value="EMC3_TMCO1"/>
    <property type="match status" value="1"/>
</dbReference>
<dbReference type="PANTHER" id="PTHR13116">
    <property type="entry name" value="ER MEMBRANE PROTEIN COMPLEX SUBUNIT 3"/>
    <property type="match status" value="1"/>
</dbReference>